<accession>A0ABU0YYZ2</accession>
<protein>
    <recommendedName>
        <fullName evidence="4">Multidrug transporter</fullName>
    </recommendedName>
</protein>
<feature type="compositionally biased region" description="Basic and acidic residues" evidence="1">
    <location>
        <begin position="20"/>
        <end position="34"/>
    </location>
</feature>
<proteinExistence type="predicted"/>
<comment type="caution">
    <text evidence="2">The sequence shown here is derived from an EMBL/GenBank/DDBJ whole genome shotgun (WGS) entry which is preliminary data.</text>
</comment>
<dbReference type="EMBL" id="JAVFWO010000001">
    <property type="protein sequence ID" value="MDQ7876746.1"/>
    <property type="molecule type" value="Genomic_DNA"/>
</dbReference>
<dbReference type="Proteomes" id="UP001235133">
    <property type="component" value="Unassembled WGS sequence"/>
</dbReference>
<name>A0ABU0YYZ2_9MICO</name>
<evidence type="ECO:0000313" key="2">
    <source>
        <dbReference type="EMBL" id="MDQ7876746.1"/>
    </source>
</evidence>
<organism evidence="2 3">
    <name type="scientific">Microbacterium psychrotolerans</name>
    <dbReference type="NCBI Taxonomy" id="3068321"/>
    <lineage>
        <taxon>Bacteria</taxon>
        <taxon>Bacillati</taxon>
        <taxon>Actinomycetota</taxon>
        <taxon>Actinomycetes</taxon>
        <taxon>Micrococcales</taxon>
        <taxon>Microbacteriaceae</taxon>
        <taxon>Microbacterium</taxon>
    </lineage>
</organism>
<dbReference type="RefSeq" id="WP_308866149.1">
    <property type="nucleotide sequence ID" value="NZ_JAVFWO010000001.1"/>
</dbReference>
<feature type="compositionally biased region" description="Acidic residues" evidence="1">
    <location>
        <begin position="46"/>
        <end position="56"/>
    </location>
</feature>
<evidence type="ECO:0000256" key="1">
    <source>
        <dbReference type="SAM" id="MobiDB-lite"/>
    </source>
</evidence>
<reference evidence="2 3" key="1">
    <citation type="submission" date="2023-08" db="EMBL/GenBank/DDBJ databases">
        <title>Microbacterium psychrotolerans sp. nov., a psychrotolerant bacterium isolated from soil in Heilongjiang Province, China.</title>
        <authorList>
            <person name="An P."/>
            <person name="Zhao D."/>
            <person name="Xiang H."/>
        </authorList>
    </citation>
    <scope>NUCLEOTIDE SEQUENCE [LARGE SCALE GENOMIC DNA]</scope>
    <source>
        <strain evidence="2 3">QXD-8</strain>
    </source>
</reference>
<sequence length="56" mass="6173">MTDSFVPRLSPEDGNPASDLKTDVIKDVEREHTITGDFVGPRSDEIPDEESDEGEP</sequence>
<evidence type="ECO:0008006" key="4">
    <source>
        <dbReference type="Google" id="ProtNLM"/>
    </source>
</evidence>
<evidence type="ECO:0000313" key="3">
    <source>
        <dbReference type="Proteomes" id="UP001235133"/>
    </source>
</evidence>
<feature type="region of interest" description="Disordered" evidence="1">
    <location>
        <begin position="1"/>
        <end position="56"/>
    </location>
</feature>
<keyword evidence="3" id="KW-1185">Reference proteome</keyword>
<gene>
    <name evidence="2" type="ORF">Q9R08_02040</name>
</gene>